<keyword evidence="6" id="KW-1185">Reference proteome</keyword>
<accession>A0AAN8FWM4</accession>
<evidence type="ECO:0000259" key="4">
    <source>
        <dbReference type="PROSITE" id="PS50081"/>
    </source>
</evidence>
<evidence type="ECO:0000313" key="5">
    <source>
        <dbReference type="EMBL" id="KAK5984519.1"/>
    </source>
</evidence>
<proteinExistence type="predicted"/>
<dbReference type="Proteomes" id="UP001331761">
    <property type="component" value="Unassembled WGS sequence"/>
</dbReference>
<organism evidence="5 6">
    <name type="scientific">Trichostrongylus colubriformis</name>
    <name type="common">Black scour worm</name>
    <dbReference type="NCBI Taxonomy" id="6319"/>
    <lineage>
        <taxon>Eukaryota</taxon>
        <taxon>Metazoa</taxon>
        <taxon>Ecdysozoa</taxon>
        <taxon>Nematoda</taxon>
        <taxon>Chromadorea</taxon>
        <taxon>Rhabditida</taxon>
        <taxon>Rhabditina</taxon>
        <taxon>Rhabditomorpha</taxon>
        <taxon>Strongyloidea</taxon>
        <taxon>Trichostrongylidae</taxon>
        <taxon>Trichostrongylus</taxon>
    </lineage>
</organism>
<dbReference type="Pfam" id="PF00130">
    <property type="entry name" value="C1_1"/>
    <property type="match status" value="1"/>
</dbReference>
<feature type="chain" id="PRO_5042937092" description="Phorbol-ester/DAG-type domain-containing protein" evidence="3">
    <location>
        <begin position="23"/>
        <end position="161"/>
    </location>
</feature>
<dbReference type="PROSITE" id="PS50081">
    <property type="entry name" value="ZF_DAG_PE_2"/>
    <property type="match status" value="1"/>
</dbReference>
<dbReference type="AlphaFoldDB" id="A0AAN8FWM4"/>
<keyword evidence="1" id="KW-0479">Metal-binding</keyword>
<evidence type="ECO:0000256" key="1">
    <source>
        <dbReference type="ARBA" id="ARBA00022723"/>
    </source>
</evidence>
<sequence length="161" mass="18105">MRGGTLALVSLVFDRFVPSVLCCYTAKHPYFRIPKSVKFTSSNVFKEQDKRPPPPNFPVDIAMSLEDVNDTSQTEALRQQQLQQRSLRHGKIHEVSGHTFKAVLLHQPTFCTLCKKFIFGMGKQGYQCQDANGMLPRIAASTLMTSQLCQPTWTLLAASRT</sequence>
<feature type="signal peptide" evidence="3">
    <location>
        <begin position="1"/>
        <end position="22"/>
    </location>
</feature>
<keyword evidence="3" id="KW-0732">Signal</keyword>
<evidence type="ECO:0000313" key="6">
    <source>
        <dbReference type="Proteomes" id="UP001331761"/>
    </source>
</evidence>
<dbReference type="GO" id="GO:0046872">
    <property type="term" value="F:metal ion binding"/>
    <property type="evidence" value="ECO:0007669"/>
    <property type="project" value="UniProtKB-KW"/>
</dbReference>
<comment type="caution">
    <text evidence="5">The sequence shown here is derived from an EMBL/GenBank/DDBJ whole genome shotgun (WGS) entry which is preliminary data.</text>
</comment>
<protein>
    <recommendedName>
        <fullName evidence="4">Phorbol-ester/DAG-type domain-containing protein</fullName>
    </recommendedName>
</protein>
<dbReference type="InterPro" id="IPR002219">
    <property type="entry name" value="PKC_DAG/PE"/>
</dbReference>
<reference evidence="5 6" key="1">
    <citation type="submission" date="2019-10" db="EMBL/GenBank/DDBJ databases">
        <title>Assembly and Annotation for the nematode Trichostrongylus colubriformis.</title>
        <authorList>
            <person name="Martin J."/>
        </authorList>
    </citation>
    <scope>NUCLEOTIDE SEQUENCE [LARGE SCALE GENOMIC DNA]</scope>
    <source>
        <strain evidence="5">G859</strain>
        <tissue evidence="5">Whole worm</tissue>
    </source>
</reference>
<dbReference type="Gene3D" id="3.30.60.20">
    <property type="match status" value="1"/>
</dbReference>
<evidence type="ECO:0000256" key="3">
    <source>
        <dbReference type="SAM" id="SignalP"/>
    </source>
</evidence>
<dbReference type="SUPFAM" id="SSF57889">
    <property type="entry name" value="Cysteine-rich domain"/>
    <property type="match status" value="1"/>
</dbReference>
<name>A0AAN8FWM4_TRICO</name>
<dbReference type="EMBL" id="WIXE01002779">
    <property type="protein sequence ID" value="KAK5984519.1"/>
    <property type="molecule type" value="Genomic_DNA"/>
</dbReference>
<evidence type="ECO:0000256" key="2">
    <source>
        <dbReference type="ARBA" id="ARBA00022833"/>
    </source>
</evidence>
<feature type="domain" description="Phorbol-ester/DAG-type" evidence="4">
    <location>
        <begin position="97"/>
        <end position="149"/>
    </location>
</feature>
<dbReference type="InterPro" id="IPR046349">
    <property type="entry name" value="C1-like_sf"/>
</dbReference>
<gene>
    <name evidence="5" type="ORF">GCK32_013599</name>
</gene>
<keyword evidence="2" id="KW-0862">Zinc</keyword>